<name>A0A420EP22_9SPHN</name>
<dbReference type="RefSeq" id="WP_120323621.1">
    <property type="nucleotide sequence ID" value="NZ_RAPF01000002.1"/>
</dbReference>
<dbReference type="OrthoDB" id="7211161at2"/>
<keyword evidence="1" id="KW-0732">Signal</keyword>
<evidence type="ECO:0000313" key="2">
    <source>
        <dbReference type="EMBL" id="RKF22422.1"/>
    </source>
</evidence>
<evidence type="ECO:0008006" key="4">
    <source>
        <dbReference type="Google" id="ProtNLM"/>
    </source>
</evidence>
<comment type="caution">
    <text evidence="2">The sequence shown here is derived from an EMBL/GenBank/DDBJ whole genome shotgun (WGS) entry which is preliminary data.</text>
</comment>
<dbReference type="EMBL" id="RAPF01000002">
    <property type="protein sequence ID" value="RKF22422.1"/>
    <property type="molecule type" value="Genomic_DNA"/>
</dbReference>
<keyword evidence="3" id="KW-1185">Reference proteome</keyword>
<sequence length="156" mass="16604">MMLKSLTGRLAALIGIVIASSTPLAAQSVSPSAAPVEWVRYAEQVQTALTGLLKGDSEAALRFRSYVDGMRNAQNQQSSSLLLKVWIADDGTVSRIDFTPFAHEEANADLRSLIEGKRLDTLPPPDMLQPLHLVVELQSAPADGPVTANALGATPN</sequence>
<protein>
    <recommendedName>
        <fullName evidence="4">TonB C-terminal domain-containing protein</fullName>
    </recommendedName>
</protein>
<reference evidence="2 3" key="1">
    <citation type="submission" date="2018-09" db="EMBL/GenBank/DDBJ databases">
        <title>Altererythrobacter spongiae sp. nov., isolated from a marine sponge.</title>
        <authorList>
            <person name="Zhuang L."/>
            <person name="Luo L."/>
        </authorList>
    </citation>
    <scope>NUCLEOTIDE SEQUENCE [LARGE SCALE GENOMIC DNA]</scope>
    <source>
        <strain evidence="2 3">HN-Y73</strain>
    </source>
</reference>
<proteinExistence type="predicted"/>
<feature type="signal peptide" evidence="1">
    <location>
        <begin position="1"/>
        <end position="25"/>
    </location>
</feature>
<organism evidence="2 3">
    <name type="scientific">Altericroceibacterium spongiae</name>
    <dbReference type="NCBI Taxonomy" id="2320269"/>
    <lineage>
        <taxon>Bacteria</taxon>
        <taxon>Pseudomonadati</taxon>
        <taxon>Pseudomonadota</taxon>
        <taxon>Alphaproteobacteria</taxon>
        <taxon>Sphingomonadales</taxon>
        <taxon>Erythrobacteraceae</taxon>
        <taxon>Altericroceibacterium</taxon>
    </lineage>
</organism>
<evidence type="ECO:0000313" key="3">
    <source>
        <dbReference type="Proteomes" id="UP000284395"/>
    </source>
</evidence>
<feature type="chain" id="PRO_5019135199" description="TonB C-terminal domain-containing protein" evidence="1">
    <location>
        <begin position="26"/>
        <end position="156"/>
    </location>
</feature>
<gene>
    <name evidence="2" type="ORF">D6851_04120</name>
</gene>
<accession>A0A420EP22</accession>
<dbReference type="AlphaFoldDB" id="A0A420EP22"/>
<evidence type="ECO:0000256" key="1">
    <source>
        <dbReference type="SAM" id="SignalP"/>
    </source>
</evidence>
<dbReference type="Proteomes" id="UP000284395">
    <property type="component" value="Unassembled WGS sequence"/>
</dbReference>